<reference evidence="2" key="1">
    <citation type="submission" date="2020-05" db="EMBL/GenBank/DDBJ databases">
        <title>The draft genome sequence of Maribacter sp. ANRC-HE7.</title>
        <authorList>
            <person name="Mu L."/>
        </authorList>
    </citation>
    <scope>NUCLEOTIDE SEQUENCE</scope>
    <source>
        <strain evidence="2">ANRC-HE7</strain>
    </source>
</reference>
<name>A0ABR7V8A9_9FLAO</name>
<comment type="caution">
    <text evidence="2">The sequence shown here is derived from an EMBL/GenBank/DDBJ whole genome shotgun (WGS) entry which is preliminary data.</text>
</comment>
<keyword evidence="3" id="KW-1185">Reference proteome</keyword>
<keyword evidence="1" id="KW-1133">Transmembrane helix</keyword>
<evidence type="ECO:0000256" key="1">
    <source>
        <dbReference type="SAM" id="Phobius"/>
    </source>
</evidence>
<dbReference type="Proteomes" id="UP001166021">
    <property type="component" value="Unassembled WGS sequence"/>
</dbReference>
<evidence type="ECO:0000313" key="2">
    <source>
        <dbReference type="EMBL" id="MBD0779881.1"/>
    </source>
</evidence>
<dbReference type="RefSeq" id="WP_188245315.1">
    <property type="nucleotide sequence ID" value="NZ_JABTCF010000016.1"/>
</dbReference>
<feature type="transmembrane region" description="Helical" evidence="1">
    <location>
        <begin position="45"/>
        <end position="62"/>
    </location>
</feature>
<gene>
    <name evidence="2" type="ORF">HPE56_18950</name>
</gene>
<proteinExistence type="predicted"/>
<sequence length="138" mass="15784">MKEKLKVLKILHIALCVGMVLAYLYIGNLTSLDFLTFPELDTEVMVYLCIPIAAIFLGNFLFRSQLDKIDHKKSLEEKIPFYQGASLVRWAILEGAALIILFMKADLVILGIFIIAYMIFLHPTEARIKQDLKHTTVR</sequence>
<feature type="transmembrane region" description="Helical" evidence="1">
    <location>
        <begin position="107"/>
        <end position="124"/>
    </location>
</feature>
<keyword evidence="1" id="KW-0812">Transmembrane</keyword>
<accession>A0ABR7V8A9</accession>
<organism evidence="2 3">
    <name type="scientific">Maribacter aquimaris</name>
    <dbReference type="NCBI Taxonomy" id="2737171"/>
    <lineage>
        <taxon>Bacteria</taxon>
        <taxon>Pseudomonadati</taxon>
        <taxon>Bacteroidota</taxon>
        <taxon>Flavobacteriia</taxon>
        <taxon>Flavobacteriales</taxon>
        <taxon>Flavobacteriaceae</taxon>
        <taxon>Maribacter</taxon>
    </lineage>
</organism>
<evidence type="ECO:0000313" key="3">
    <source>
        <dbReference type="Proteomes" id="UP001166021"/>
    </source>
</evidence>
<keyword evidence="1" id="KW-0472">Membrane</keyword>
<feature type="transmembrane region" description="Helical" evidence="1">
    <location>
        <begin position="7"/>
        <end position="25"/>
    </location>
</feature>
<dbReference type="EMBL" id="JABTCF010000016">
    <property type="protein sequence ID" value="MBD0779881.1"/>
    <property type="molecule type" value="Genomic_DNA"/>
</dbReference>
<protein>
    <submittedName>
        <fullName evidence="2">MFS transporter</fullName>
    </submittedName>
</protein>